<dbReference type="PROSITE" id="PS51257">
    <property type="entry name" value="PROKAR_LIPOPROTEIN"/>
    <property type="match status" value="1"/>
</dbReference>
<dbReference type="GO" id="GO:0016603">
    <property type="term" value="F:glutaminyl-peptide cyclotransferase activity"/>
    <property type="evidence" value="ECO:0007669"/>
    <property type="project" value="TreeGrafter"/>
</dbReference>
<dbReference type="EMBL" id="QUMS01000001">
    <property type="protein sequence ID" value="REG10819.1"/>
    <property type="molecule type" value="Genomic_DNA"/>
</dbReference>
<gene>
    <name evidence="5" type="ORF">DFR64_0686</name>
</gene>
<proteinExistence type="predicted"/>
<dbReference type="Proteomes" id="UP000256388">
    <property type="component" value="Unassembled WGS sequence"/>
</dbReference>
<dbReference type="Pfam" id="PF04389">
    <property type="entry name" value="Peptidase_M28"/>
    <property type="match status" value="1"/>
</dbReference>
<reference evidence="5 6" key="1">
    <citation type="submission" date="2018-08" db="EMBL/GenBank/DDBJ databases">
        <title>Genomic Encyclopedia of Type Strains, Phase IV (KMG-IV): sequencing the most valuable type-strain genomes for metagenomic binning, comparative biology and taxonomic classification.</title>
        <authorList>
            <person name="Goeker M."/>
        </authorList>
    </citation>
    <scope>NUCLEOTIDE SEQUENCE [LARGE SCALE GENOMIC DNA]</scope>
    <source>
        <strain evidence="5 6">DSM 23923</strain>
    </source>
</reference>
<dbReference type="InterPro" id="IPR007484">
    <property type="entry name" value="Peptidase_M28"/>
</dbReference>
<evidence type="ECO:0000313" key="6">
    <source>
        <dbReference type="Proteomes" id="UP000256388"/>
    </source>
</evidence>
<keyword evidence="3" id="KW-0732">Signal</keyword>
<dbReference type="Gene3D" id="3.40.630.10">
    <property type="entry name" value="Zn peptidases"/>
    <property type="match status" value="1"/>
</dbReference>
<evidence type="ECO:0000259" key="4">
    <source>
        <dbReference type="Pfam" id="PF04389"/>
    </source>
</evidence>
<evidence type="ECO:0000256" key="1">
    <source>
        <dbReference type="ARBA" id="ARBA00022679"/>
    </source>
</evidence>
<organism evidence="5 6">
    <name type="scientific">Pelolinea submarina</name>
    <dbReference type="NCBI Taxonomy" id="913107"/>
    <lineage>
        <taxon>Bacteria</taxon>
        <taxon>Bacillati</taxon>
        <taxon>Chloroflexota</taxon>
        <taxon>Anaerolineae</taxon>
        <taxon>Anaerolineales</taxon>
        <taxon>Anaerolineaceae</taxon>
        <taxon>Pelolinea</taxon>
    </lineage>
</organism>
<dbReference type="PANTHER" id="PTHR12283">
    <property type="entry name" value="GLUTAMINYL-PEPTIDE CYCLOTRANSFERASE"/>
    <property type="match status" value="1"/>
</dbReference>
<dbReference type="SUPFAM" id="SSF53187">
    <property type="entry name" value="Zn-dependent exopeptidases"/>
    <property type="match status" value="1"/>
</dbReference>
<dbReference type="OrthoDB" id="9762302at2"/>
<dbReference type="RefSeq" id="WP_116223974.1">
    <property type="nucleotide sequence ID" value="NZ_AP018437.1"/>
</dbReference>
<keyword evidence="6" id="KW-1185">Reference proteome</keyword>
<keyword evidence="1" id="KW-0808">Transferase</keyword>
<keyword evidence="2" id="KW-0012">Acyltransferase</keyword>
<dbReference type="GO" id="GO:0008270">
    <property type="term" value="F:zinc ion binding"/>
    <property type="evidence" value="ECO:0007669"/>
    <property type="project" value="TreeGrafter"/>
</dbReference>
<name>A0A3E0AGK4_9CHLR</name>
<comment type="caution">
    <text evidence="5">The sequence shown here is derived from an EMBL/GenBank/DDBJ whole genome shotgun (WGS) entry which is preliminary data.</text>
</comment>
<feature type="domain" description="Peptidase M28" evidence="4">
    <location>
        <begin position="95"/>
        <end position="290"/>
    </location>
</feature>
<sequence>MNRKRFSFSIILLIAVLFSLTSCRSKALPSVSSNFDGSHAYRYAESLMAFGPRIPGSSASKETVDYIRTEMNKFGWQVEVQQFEHEGVVLNNLVAHQNSNPPDVLIGAHYDTRLISDQESDPALQSLPVPGANDGTSGTAVLMELARSLEGQDINVWLVFFDGEDQGRINNWDWSVGAQYFADNLAATPKSVIVIDMIGDQDLNIYREKQSDQDLCGQIWNSAEELGLSDKFINKEKYAMLDDHLPFVQLGIPSCLLIDFDYPYWHTQSDVLEHISSESLQAVGDVLLKWLSAYSD</sequence>
<accession>A0A3E0AGK4</accession>
<dbReference type="PANTHER" id="PTHR12283:SF6">
    <property type="entry name" value="GLUTAMINYL-PEPTIDE CYCLOTRANSFERASE-RELATED"/>
    <property type="match status" value="1"/>
</dbReference>
<evidence type="ECO:0000256" key="3">
    <source>
        <dbReference type="SAM" id="SignalP"/>
    </source>
</evidence>
<feature type="chain" id="PRO_5017758700" evidence="3">
    <location>
        <begin position="28"/>
        <end position="296"/>
    </location>
</feature>
<evidence type="ECO:0000313" key="5">
    <source>
        <dbReference type="EMBL" id="REG10819.1"/>
    </source>
</evidence>
<dbReference type="AlphaFoldDB" id="A0A3E0AGK4"/>
<dbReference type="InterPro" id="IPR040234">
    <property type="entry name" value="QC/QCL"/>
</dbReference>
<evidence type="ECO:0000256" key="2">
    <source>
        <dbReference type="ARBA" id="ARBA00023315"/>
    </source>
</evidence>
<protein>
    <submittedName>
        <fullName evidence="5">Peptidase M28-like protein</fullName>
    </submittedName>
</protein>
<feature type="signal peptide" evidence="3">
    <location>
        <begin position="1"/>
        <end position="27"/>
    </location>
</feature>